<evidence type="ECO:0000313" key="10">
    <source>
        <dbReference type="Proteomes" id="UP000247973"/>
    </source>
</evidence>
<evidence type="ECO:0000259" key="8">
    <source>
        <dbReference type="Pfam" id="PF12704"/>
    </source>
</evidence>
<organism evidence="9 10">
    <name type="scientific">Dysgonomonas alginatilytica</name>
    <dbReference type="NCBI Taxonomy" id="1605892"/>
    <lineage>
        <taxon>Bacteria</taxon>
        <taxon>Pseudomonadati</taxon>
        <taxon>Bacteroidota</taxon>
        <taxon>Bacteroidia</taxon>
        <taxon>Bacteroidales</taxon>
        <taxon>Dysgonomonadaceae</taxon>
        <taxon>Dysgonomonas</taxon>
    </lineage>
</organism>
<keyword evidence="2" id="KW-1003">Cell membrane</keyword>
<dbReference type="RefSeq" id="WP_110309751.1">
    <property type="nucleotide sequence ID" value="NZ_QICL01000004.1"/>
</dbReference>
<comment type="caution">
    <text evidence="9">The sequence shown here is derived from an EMBL/GenBank/DDBJ whole genome shotgun (WGS) entry which is preliminary data.</text>
</comment>
<feature type="domain" description="MacB-like periplasmic core" evidence="8">
    <location>
        <begin position="424"/>
        <end position="610"/>
    </location>
</feature>
<feature type="domain" description="MacB-like periplasmic core" evidence="8">
    <location>
        <begin position="16"/>
        <end position="196"/>
    </location>
</feature>
<feature type="transmembrane region" description="Helical" evidence="6">
    <location>
        <begin position="366"/>
        <end position="387"/>
    </location>
</feature>
<evidence type="ECO:0000256" key="6">
    <source>
        <dbReference type="SAM" id="Phobius"/>
    </source>
</evidence>
<keyword evidence="10" id="KW-1185">Reference proteome</keyword>
<accession>A0A2V3PSM1</accession>
<keyword evidence="5 6" id="KW-0472">Membrane</keyword>
<gene>
    <name evidence="9" type="ORF">CLV62_10449</name>
</gene>
<dbReference type="InterPro" id="IPR003838">
    <property type="entry name" value="ABC3_permease_C"/>
</dbReference>
<feature type="transmembrane region" description="Helical" evidence="6">
    <location>
        <begin position="327"/>
        <end position="346"/>
    </location>
</feature>
<dbReference type="Proteomes" id="UP000247973">
    <property type="component" value="Unassembled WGS sequence"/>
</dbReference>
<feature type="transmembrane region" description="Helical" evidence="6">
    <location>
        <begin position="16"/>
        <end position="37"/>
    </location>
</feature>
<dbReference type="OrthoDB" id="973461at2"/>
<dbReference type="InterPro" id="IPR050250">
    <property type="entry name" value="Macrolide_Exporter_MacB"/>
</dbReference>
<dbReference type="InterPro" id="IPR025857">
    <property type="entry name" value="MacB_PCD"/>
</dbReference>
<evidence type="ECO:0000259" key="7">
    <source>
        <dbReference type="Pfam" id="PF02687"/>
    </source>
</evidence>
<feature type="transmembrane region" description="Helical" evidence="6">
    <location>
        <begin position="716"/>
        <end position="736"/>
    </location>
</feature>
<sequence length="787" mass="88187">MKQFLRNFSKQKTVGILNICGLSLGIMVSLTVGLWAINELTFDNFHANGDKMYRVVQSFVLNEEPIKAASSFKPLGELAAAEIPEIEQMCRVVVRTDGVTINNMVNWGVKVLITDHNFFSFFTFPLKKGDIRTSFSAPDNVILTESAVKKYFQDEDPIGKIIKIHGSQFTVSAIMYDMPRNSHIQGEMVFPLFGEFKDLGWNSSFSYDTYFVIPCNVDFDSIEKKLTQINKLGTSSFLDGADNDVKLEPLNEIHFSKTDPAFDSAVKGDKQLLIIFLTTAIAILIIACINFTNLFISTSFIRAKAIGIKKSQGASKISLISDFYKETLVYVLVSVVGGVLLAVFTLPVFNSYTGSQVSIDFLSLELYLYIICLIVITALLAGSFPALQMTRFGIIETLTSKFRGKKMSAFQKILIIIQFTSSICLLIVVFFLARQIDYILSQDLRFDNKNVIYVQGWDAFGADYKALRDELIQDPSIKDVAIKQYNLPFKMGNGIGGKNLETGEQILLDLSEVTPNYFDLFGMKFVAGENSLILESSSSANYCVINERAAEVLGLKDPVGKSFSLVSIGGKLSEKDGEPYIVKGVIRDTYVKSLHQEPDPQMYLSASHTANNPIFFKIAGDPQKAIRTIEKKWKEIVPHVPFEYHFLDETYEKLYLSEINTRNVLSYALVITFIITITGLYAMAFYSIQRRIKEIGIRKINGATLTDLLLLLNKDIVIWVIISFFIACPISYLFLSNWLNGFIVKIDLSIWVFLLAGTLSALVALLTVSYQTWKAASTNPVESIKNE</sequence>
<feature type="transmembrane region" description="Helical" evidence="6">
    <location>
        <begin position="748"/>
        <end position="768"/>
    </location>
</feature>
<dbReference type="Pfam" id="PF02687">
    <property type="entry name" value="FtsX"/>
    <property type="match status" value="2"/>
</dbReference>
<dbReference type="GO" id="GO:0022857">
    <property type="term" value="F:transmembrane transporter activity"/>
    <property type="evidence" value="ECO:0007669"/>
    <property type="project" value="TreeGrafter"/>
</dbReference>
<reference evidence="9 10" key="1">
    <citation type="submission" date="2018-03" db="EMBL/GenBank/DDBJ databases">
        <title>Genomic Encyclopedia of Archaeal and Bacterial Type Strains, Phase II (KMG-II): from individual species to whole genera.</title>
        <authorList>
            <person name="Goeker M."/>
        </authorList>
    </citation>
    <scope>NUCLEOTIDE SEQUENCE [LARGE SCALE GENOMIC DNA]</scope>
    <source>
        <strain evidence="9 10">DSM 100214</strain>
    </source>
</reference>
<protein>
    <submittedName>
        <fullName evidence="9">Putative ABC transport system permease protein</fullName>
    </submittedName>
</protein>
<dbReference type="AlphaFoldDB" id="A0A2V3PSM1"/>
<evidence type="ECO:0000256" key="1">
    <source>
        <dbReference type="ARBA" id="ARBA00004651"/>
    </source>
</evidence>
<evidence type="ECO:0000256" key="3">
    <source>
        <dbReference type="ARBA" id="ARBA00022692"/>
    </source>
</evidence>
<feature type="domain" description="ABC3 transporter permease C-terminal" evidence="7">
    <location>
        <begin position="280"/>
        <end position="391"/>
    </location>
</feature>
<feature type="transmembrane region" description="Helical" evidence="6">
    <location>
        <begin position="664"/>
        <end position="688"/>
    </location>
</feature>
<evidence type="ECO:0000256" key="5">
    <source>
        <dbReference type="ARBA" id="ARBA00023136"/>
    </source>
</evidence>
<dbReference type="EMBL" id="QICL01000004">
    <property type="protein sequence ID" value="PXV66789.1"/>
    <property type="molecule type" value="Genomic_DNA"/>
</dbReference>
<feature type="domain" description="ABC3 transporter permease C-terminal" evidence="7">
    <location>
        <begin position="669"/>
        <end position="780"/>
    </location>
</feature>
<dbReference type="PANTHER" id="PTHR30572">
    <property type="entry name" value="MEMBRANE COMPONENT OF TRANSPORTER-RELATED"/>
    <property type="match status" value="1"/>
</dbReference>
<dbReference type="Pfam" id="PF12704">
    <property type="entry name" value="MacB_PCD"/>
    <property type="match status" value="2"/>
</dbReference>
<name>A0A2V3PSM1_9BACT</name>
<evidence type="ECO:0000256" key="2">
    <source>
        <dbReference type="ARBA" id="ARBA00022475"/>
    </source>
</evidence>
<proteinExistence type="predicted"/>
<keyword evidence="4 6" id="KW-1133">Transmembrane helix</keyword>
<feature type="transmembrane region" description="Helical" evidence="6">
    <location>
        <begin position="272"/>
        <end position="296"/>
    </location>
</feature>
<comment type="subcellular location">
    <subcellularLocation>
        <location evidence="1">Cell membrane</location>
        <topology evidence="1">Multi-pass membrane protein</topology>
    </subcellularLocation>
</comment>
<evidence type="ECO:0000256" key="4">
    <source>
        <dbReference type="ARBA" id="ARBA00022989"/>
    </source>
</evidence>
<feature type="transmembrane region" description="Helical" evidence="6">
    <location>
        <begin position="413"/>
        <end position="433"/>
    </location>
</feature>
<keyword evidence="3 6" id="KW-0812">Transmembrane</keyword>
<evidence type="ECO:0000313" key="9">
    <source>
        <dbReference type="EMBL" id="PXV66789.1"/>
    </source>
</evidence>
<dbReference type="PANTHER" id="PTHR30572:SF18">
    <property type="entry name" value="ABC-TYPE MACROLIDE FAMILY EXPORT SYSTEM PERMEASE COMPONENT 2"/>
    <property type="match status" value="1"/>
</dbReference>
<dbReference type="GO" id="GO:0005886">
    <property type="term" value="C:plasma membrane"/>
    <property type="evidence" value="ECO:0007669"/>
    <property type="project" value="UniProtKB-SubCell"/>
</dbReference>